<dbReference type="RefSeq" id="WP_344114275.1">
    <property type="nucleotide sequence ID" value="NZ_BAAANE010000008.1"/>
</dbReference>
<evidence type="ECO:0000313" key="4">
    <source>
        <dbReference type="Proteomes" id="UP001501319"/>
    </source>
</evidence>
<dbReference type="GO" id="GO:0032259">
    <property type="term" value="P:methylation"/>
    <property type="evidence" value="ECO:0007669"/>
    <property type="project" value="UniProtKB-KW"/>
</dbReference>
<feature type="region of interest" description="Disordered" evidence="1">
    <location>
        <begin position="175"/>
        <end position="194"/>
    </location>
</feature>
<evidence type="ECO:0000313" key="3">
    <source>
        <dbReference type="EMBL" id="GAA1650748.1"/>
    </source>
</evidence>
<keyword evidence="3" id="KW-0489">Methyltransferase</keyword>
<dbReference type="PANTHER" id="PTHR43591">
    <property type="entry name" value="METHYLTRANSFERASE"/>
    <property type="match status" value="1"/>
</dbReference>
<gene>
    <name evidence="3" type="ORF">GCM10009744_47980</name>
</gene>
<keyword evidence="4" id="KW-1185">Reference proteome</keyword>
<dbReference type="PANTHER" id="PTHR43591:SF24">
    <property type="entry name" value="2-METHOXY-6-POLYPRENYL-1,4-BENZOQUINOL METHYLASE, MITOCHONDRIAL"/>
    <property type="match status" value="1"/>
</dbReference>
<feature type="domain" description="Methyltransferase type 11" evidence="2">
    <location>
        <begin position="54"/>
        <end position="149"/>
    </location>
</feature>
<dbReference type="Proteomes" id="UP001501319">
    <property type="component" value="Unassembled WGS sequence"/>
</dbReference>
<dbReference type="InterPro" id="IPR013216">
    <property type="entry name" value="Methyltransf_11"/>
</dbReference>
<dbReference type="CDD" id="cd02440">
    <property type="entry name" value="AdoMet_MTases"/>
    <property type="match status" value="1"/>
</dbReference>
<accession>A0ABN2FL16</accession>
<dbReference type="EMBL" id="BAAANE010000008">
    <property type="protein sequence ID" value="GAA1650748.1"/>
    <property type="molecule type" value="Genomic_DNA"/>
</dbReference>
<keyword evidence="3" id="KW-0808">Transferase</keyword>
<reference evidence="3 4" key="1">
    <citation type="journal article" date="2019" name="Int. J. Syst. Evol. Microbiol.">
        <title>The Global Catalogue of Microorganisms (GCM) 10K type strain sequencing project: providing services to taxonomists for standard genome sequencing and annotation.</title>
        <authorList>
            <consortium name="The Broad Institute Genomics Platform"/>
            <consortium name="The Broad Institute Genome Sequencing Center for Infectious Disease"/>
            <person name="Wu L."/>
            <person name="Ma J."/>
        </authorList>
    </citation>
    <scope>NUCLEOTIDE SEQUENCE [LARGE SCALE GENOMIC DNA]</scope>
    <source>
        <strain evidence="3 4">JCM 14306</strain>
    </source>
</reference>
<evidence type="ECO:0000256" key="1">
    <source>
        <dbReference type="SAM" id="MobiDB-lite"/>
    </source>
</evidence>
<sequence>MGSIGTTLLMKGFGRPDGALGRFGGWLMARGNGPTEKHLVKLAQIQPKEHVIVLGPGPGVGLRMAAKYAAIVVGVDPSDTMLRAAKHRSLDLVEAGKIQLINGDAANTHQPDHAASVVMSVNNVQLWPDLPAAFAEIRRVMKPNGRLLISVHKKWAPPDLAAVLQQAGFTDVTAATWDPPGRRTPTAAVYTASR</sequence>
<evidence type="ECO:0000259" key="2">
    <source>
        <dbReference type="Pfam" id="PF08241"/>
    </source>
</evidence>
<protein>
    <submittedName>
        <fullName evidence="3">Class I SAM-dependent methyltransferase</fullName>
    </submittedName>
</protein>
<dbReference type="Gene3D" id="3.40.50.150">
    <property type="entry name" value="Vaccinia Virus protein VP39"/>
    <property type="match status" value="1"/>
</dbReference>
<organism evidence="3 4">
    <name type="scientific">Kribbella alba</name>
    <dbReference type="NCBI Taxonomy" id="190197"/>
    <lineage>
        <taxon>Bacteria</taxon>
        <taxon>Bacillati</taxon>
        <taxon>Actinomycetota</taxon>
        <taxon>Actinomycetes</taxon>
        <taxon>Propionibacteriales</taxon>
        <taxon>Kribbellaceae</taxon>
        <taxon>Kribbella</taxon>
    </lineage>
</organism>
<dbReference type="SUPFAM" id="SSF53335">
    <property type="entry name" value="S-adenosyl-L-methionine-dependent methyltransferases"/>
    <property type="match status" value="1"/>
</dbReference>
<proteinExistence type="predicted"/>
<name>A0ABN2FL16_9ACTN</name>
<dbReference type="GO" id="GO:0008168">
    <property type="term" value="F:methyltransferase activity"/>
    <property type="evidence" value="ECO:0007669"/>
    <property type="project" value="UniProtKB-KW"/>
</dbReference>
<dbReference type="InterPro" id="IPR029063">
    <property type="entry name" value="SAM-dependent_MTases_sf"/>
</dbReference>
<dbReference type="Pfam" id="PF08241">
    <property type="entry name" value="Methyltransf_11"/>
    <property type="match status" value="1"/>
</dbReference>
<comment type="caution">
    <text evidence="3">The sequence shown here is derived from an EMBL/GenBank/DDBJ whole genome shotgun (WGS) entry which is preliminary data.</text>
</comment>